<evidence type="ECO:0000256" key="4">
    <source>
        <dbReference type="SAM" id="Coils"/>
    </source>
</evidence>
<evidence type="ECO:0000256" key="5">
    <source>
        <dbReference type="SAM" id="MobiDB-lite"/>
    </source>
</evidence>
<dbReference type="AlphaFoldDB" id="A0A225AND5"/>
<organism evidence="6 7">
    <name type="scientific">Talaromyces atroroseus</name>
    <dbReference type="NCBI Taxonomy" id="1441469"/>
    <lineage>
        <taxon>Eukaryota</taxon>
        <taxon>Fungi</taxon>
        <taxon>Dikarya</taxon>
        <taxon>Ascomycota</taxon>
        <taxon>Pezizomycotina</taxon>
        <taxon>Eurotiomycetes</taxon>
        <taxon>Eurotiomycetidae</taxon>
        <taxon>Eurotiales</taxon>
        <taxon>Trichocomaceae</taxon>
        <taxon>Talaromyces</taxon>
        <taxon>Talaromyces sect. Trachyspermi</taxon>
    </lineage>
</organism>
<feature type="coiled-coil region" evidence="4">
    <location>
        <begin position="96"/>
        <end position="123"/>
    </location>
</feature>
<dbReference type="InterPro" id="IPR013892">
    <property type="entry name" value="Cyt_c_biogenesis_Cmc1-like"/>
</dbReference>
<dbReference type="Proteomes" id="UP000214365">
    <property type="component" value="Unassembled WGS sequence"/>
</dbReference>
<feature type="region of interest" description="Disordered" evidence="5">
    <location>
        <begin position="1"/>
        <end position="23"/>
    </location>
</feature>
<protein>
    <recommendedName>
        <fullName evidence="3">COX assembly mitochondrial protein</fullName>
    </recommendedName>
</protein>
<proteinExistence type="inferred from homology"/>
<dbReference type="GO" id="GO:0005743">
    <property type="term" value="C:mitochondrial inner membrane"/>
    <property type="evidence" value="ECO:0007669"/>
    <property type="project" value="UniProtKB-SubCell"/>
</dbReference>
<reference evidence="6 7" key="1">
    <citation type="submission" date="2015-06" db="EMBL/GenBank/DDBJ databases">
        <title>Talaromyces atroroseus IBT 11181 draft genome.</title>
        <authorList>
            <person name="Rasmussen K.B."/>
            <person name="Rasmussen S."/>
            <person name="Petersen B."/>
            <person name="Sicheritz-Ponten T."/>
            <person name="Mortensen U.H."/>
            <person name="Thrane U."/>
        </authorList>
    </citation>
    <scope>NUCLEOTIDE SEQUENCE [LARGE SCALE GENOMIC DNA]</scope>
    <source>
        <strain evidence="6 7">IBT 11181</strain>
    </source>
</reference>
<evidence type="ECO:0000313" key="6">
    <source>
        <dbReference type="EMBL" id="OKL55935.1"/>
    </source>
</evidence>
<comment type="function">
    <text evidence="3">Required for mitochondrial cytochrome c oxidase (COX) assembly and respiration.</text>
</comment>
<keyword evidence="3" id="KW-0472">Membrane</keyword>
<gene>
    <name evidence="6" type="ORF">UA08_08647</name>
</gene>
<keyword evidence="3" id="KW-0999">Mitochondrion inner membrane</keyword>
<comment type="caution">
    <text evidence="6">The sequence shown here is derived from an EMBL/GenBank/DDBJ whole genome shotgun (WGS) entry which is preliminary data.</text>
</comment>
<dbReference type="STRING" id="1441469.A0A225AND5"/>
<comment type="similarity">
    <text evidence="1 3">Belongs to the CMC family.</text>
</comment>
<accession>A0A225AND5</accession>
<keyword evidence="3" id="KW-0143">Chaperone</keyword>
<dbReference type="GeneID" id="31008403"/>
<dbReference type="RefSeq" id="XP_020116056.1">
    <property type="nucleotide sequence ID" value="XM_020263748.1"/>
</dbReference>
<evidence type="ECO:0000256" key="3">
    <source>
        <dbReference type="RuleBase" id="RU364104"/>
    </source>
</evidence>
<evidence type="ECO:0000256" key="1">
    <source>
        <dbReference type="ARBA" id="ARBA00007347"/>
    </source>
</evidence>
<comment type="subcellular location">
    <subcellularLocation>
        <location evidence="3">Mitochondrion inner membrane</location>
    </subcellularLocation>
</comment>
<keyword evidence="7" id="KW-1185">Reference proteome</keyword>
<dbReference type="PANTHER" id="PTHR22977:SF5">
    <property type="entry name" value="COX ASSEMBLY MITOCHONDRIAL PROTEIN HOMOLOG"/>
    <property type="match status" value="1"/>
</dbReference>
<keyword evidence="3" id="KW-0496">Mitochondrion</keyword>
<keyword evidence="2" id="KW-1015">Disulfide bond</keyword>
<dbReference type="PANTHER" id="PTHR22977">
    <property type="entry name" value="COX ASSEMBLY MITOCHONDRIAL PROTEIN"/>
    <property type="match status" value="1"/>
</dbReference>
<dbReference type="PROSITE" id="PS51808">
    <property type="entry name" value="CHCH"/>
    <property type="match status" value="1"/>
</dbReference>
<dbReference type="OrthoDB" id="6224010at2759"/>
<name>A0A225AND5_TALAT</name>
<keyword evidence="4" id="KW-0175">Coiled coil</keyword>
<evidence type="ECO:0000256" key="2">
    <source>
        <dbReference type="ARBA" id="ARBA00023157"/>
    </source>
</evidence>
<dbReference type="EMBL" id="LFMY01000016">
    <property type="protein sequence ID" value="OKL55935.1"/>
    <property type="molecule type" value="Genomic_DNA"/>
</dbReference>
<sequence length="134" mass="15705">MSTSSSPKSPTDPQFNFRNPLPLSATQEQQVKEVYYKRVRGYCAPEIKAFAECARGRTFTTTWVCREQRLAMNSCMLAHAKPEEEDRAREEWFAGREARRREREEAEAAVEKRRQEVIQLMKSDEERKRSKEAS</sequence>
<evidence type="ECO:0000313" key="7">
    <source>
        <dbReference type="Proteomes" id="UP000214365"/>
    </source>
</evidence>
<dbReference type="Pfam" id="PF08583">
    <property type="entry name" value="Cmc1"/>
    <property type="match status" value="1"/>
</dbReference>
<feature type="compositionally biased region" description="Low complexity" evidence="5">
    <location>
        <begin position="1"/>
        <end position="11"/>
    </location>
</feature>